<feature type="domain" description="Zn(2)-C6 fungal-type" evidence="2">
    <location>
        <begin position="20"/>
        <end position="50"/>
    </location>
</feature>
<dbReference type="InterPro" id="IPR001138">
    <property type="entry name" value="Zn2Cys6_DnaBD"/>
</dbReference>
<dbReference type="PANTHER" id="PTHR37540">
    <property type="entry name" value="TRANSCRIPTION FACTOR (ACR-2), PUTATIVE-RELATED-RELATED"/>
    <property type="match status" value="1"/>
</dbReference>
<dbReference type="SUPFAM" id="SSF57701">
    <property type="entry name" value="Zn2/Cys6 DNA-binding domain"/>
    <property type="match status" value="1"/>
</dbReference>
<evidence type="ECO:0000313" key="4">
    <source>
        <dbReference type="Proteomes" id="UP000813444"/>
    </source>
</evidence>
<dbReference type="PROSITE" id="PS00463">
    <property type="entry name" value="ZN2_CY6_FUNGAL_1"/>
    <property type="match status" value="1"/>
</dbReference>
<dbReference type="InterPro" id="IPR036864">
    <property type="entry name" value="Zn2-C6_fun-type_DNA-bd_sf"/>
</dbReference>
<dbReference type="SMART" id="SM00066">
    <property type="entry name" value="GAL4"/>
    <property type="match status" value="1"/>
</dbReference>
<protein>
    <recommendedName>
        <fullName evidence="2">Zn(2)-C6 fungal-type domain-containing protein</fullName>
    </recommendedName>
</protein>
<gene>
    <name evidence="3" type="ORF">B0I35DRAFT_442620</name>
</gene>
<dbReference type="EMBL" id="JAGPNK010000016">
    <property type="protein sequence ID" value="KAH7307995.1"/>
    <property type="molecule type" value="Genomic_DNA"/>
</dbReference>
<dbReference type="Proteomes" id="UP000813444">
    <property type="component" value="Unassembled WGS sequence"/>
</dbReference>
<dbReference type="GO" id="GO:0008270">
    <property type="term" value="F:zinc ion binding"/>
    <property type="evidence" value="ECO:0007669"/>
    <property type="project" value="InterPro"/>
</dbReference>
<organism evidence="3 4">
    <name type="scientific">Stachybotrys elegans</name>
    <dbReference type="NCBI Taxonomy" id="80388"/>
    <lineage>
        <taxon>Eukaryota</taxon>
        <taxon>Fungi</taxon>
        <taxon>Dikarya</taxon>
        <taxon>Ascomycota</taxon>
        <taxon>Pezizomycotina</taxon>
        <taxon>Sordariomycetes</taxon>
        <taxon>Hypocreomycetidae</taxon>
        <taxon>Hypocreales</taxon>
        <taxon>Stachybotryaceae</taxon>
        <taxon>Stachybotrys</taxon>
    </lineage>
</organism>
<dbReference type="Pfam" id="PF00172">
    <property type="entry name" value="Zn_clus"/>
    <property type="match status" value="1"/>
</dbReference>
<keyword evidence="1" id="KW-0539">Nucleus</keyword>
<keyword evidence="4" id="KW-1185">Reference proteome</keyword>
<sequence length="454" mass="51013">MRKYLTIMGFDNNENYIRQACDYCKVQKRKCDRALPACSTCTNKFVKCRYKENIAQKEIRELRFRIQQMGCRSALLAPTSFNQAPSGPLIRYPIPSQWYMEFLLNHYCYMSFPSFVQSDPDTDHPFSKQDWIQASFSDPCMFHAILFAASSHLEMLRRENSSPVTNYHRHQVTSALVKQISSSAKVLDTSIAAALYLWHYEAMNNHMKEAQVHKRGVEQMVKAQGGLSNLSLGGYLAHLITLIDIGHAVLNASTPFYQGEAVPQSPEIPISMLSAISDRSDALLSDLEVEQPLVDLLRQVHHHHLEFRPGVPFKGTYILPATLLEQMLHDASTKSTLVAAMLYAVHIHLYTLQQRIPFTSHENQQLVEQLRVCLASLPPAENSELEAVIMVWLCFTGAATSRTQKAWFLAKVGPVLMSLGQVTLGIVKVGLVRFCGVAHSLASSKSNNSTGKKI</sequence>
<proteinExistence type="predicted"/>
<dbReference type="Gene3D" id="4.10.240.10">
    <property type="entry name" value="Zn(2)-C6 fungal-type DNA-binding domain"/>
    <property type="match status" value="1"/>
</dbReference>
<evidence type="ECO:0000313" key="3">
    <source>
        <dbReference type="EMBL" id="KAH7307995.1"/>
    </source>
</evidence>
<name>A0A8K0SFJ5_9HYPO</name>
<dbReference type="PANTHER" id="PTHR37540:SF5">
    <property type="entry name" value="TRANSCRIPTION FACTOR DOMAIN-CONTAINING PROTEIN"/>
    <property type="match status" value="1"/>
</dbReference>
<evidence type="ECO:0000259" key="2">
    <source>
        <dbReference type="PROSITE" id="PS50048"/>
    </source>
</evidence>
<dbReference type="PROSITE" id="PS50048">
    <property type="entry name" value="ZN2_CY6_FUNGAL_2"/>
    <property type="match status" value="1"/>
</dbReference>
<dbReference type="OrthoDB" id="270167at2759"/>
<evidence type="ECO:0000256" key="1">
    <source>
        <dbReference type="ARBA" id="ARBA00023242"/>
    </source>
</evidence>
<dbReference type="Pfam" id="PF11951">
    <property type="entry name" value="Fungal_trans_2"/>
    <property type="match status" value="1"/>
</dbReference>
<dbReference type="GO" id="GO:0000981">
    <property type="term" value="F:DNA-binding transcription factor activity, RNA polymerase II-specific"/>
    <property type="evidence" value="ECO:0007669"/>
    <property type="project" value="InterPro"/>
</dbReference>
<dbReference type="InterPro" id="IPR021858">
    <property type="entry name" value="Fun_TF"/>
</dbReference>
<dbReference type="AlphaFoldDB" id="A0A8K0SFJ5"/>
<dbReference type="CDD" id="cd00067">
    <property type="entry name" value="GAL4"/>
    <property type="match status" value="1"/>
</dbReference>
<accession>A0A8K0SFJ5</accession>
<reference evidence="3" key="1">
    <citation type="journal article" date="2021" name="Nat. Commun.">
        <title>Genetic determinants of endophytism in the Arabidopsis root mycobiome.</title>
        <authorList>
            <person name="Mesny F."/>
            <person name="Miyauchi S."/>
            <person name="Thiergart T."/>
            <person name="Pickel B."/>
            <person name="Atanasova L."/>
            <person name="Karlsson M."/>
            <person name="Huettel B."/>
            <person name="Barry K.W."/>
            <person name="Haridas S."/>
            <person name="Chen C."/>
            <person name="Bauer D."/>
            <person name="Andreopoulos W."/>
            <person name="Pangilinan J."/>
            <person name="LaButti K."/>
            <person name="Riley R."/>
            <person name="Lipzen A."/>
            <person name="Clum A."/>
            <person name="Drula E."/>
            <person name="Henrissat B."/>
            <person name="Kohler A."/>
            <person name="Grigoriev I.V."/>
            <person name="Martin F.M."/>
            <person name="Hacquard S."/>
        </authorList>
    </citation>
    <scope>NUCLEOTIDE SEQUENCE</scope>
    <source>
        <strain evidence="3">MPI-CAGE-CH-0235</strain>
    </source>
</reference>
<comment type="caution">
    <text evidence="3">The sequence shown here is derived from an EMBL/GenBank/DDBJ whole genome shotgun (WGS) entry which is preliminary data.</text>
</comment>